<evidence type="ECO:0000259" key="1">
    <source>
        <dbReference type="Pfam" id="PF01494"/>
    </source>
</evidence>
<evidence type="ECO:0000313" key="3">
    <source>
        <dbReference type="Proteomes" id="UP000244978"/>
    </source>
</evidence>
<keyword evidence="2" id="KW-0560">Oxidoreductase</keyword>
<dbReference type="PANTHER" id="PTHR42685">
    <property type="entry name" value="GERANYLGERANYL DIPHOSPHATE REDUCTASE"/>
    <property type="match status" value="1"/>
</dbReference>
<evidence type="ECO:0000313" key="2">
    <source>
        <dbReference type="EMBL" id="PWB97907.1"/>
    </source>
</evidence>
<accession>A0A2U1T216</accession>
<reference evidence="3" key="1">
    <citation type="submission" date="2018-04" db="EMBL/GenBank/DDBJ databases">
        <authorList>
            <person name="Liu S."/>
            <person name="Wang Z."/>
            <person name="Li J."/>
        </authorList>
    </citation>
    <scope>NUCLEOTIDE SEQUENCE [LARGE SCALE GENOMIC DNA]</scope>
    <source>
        <strain evidence="3">S1194</strain>
    </source>
</reference>
<organism evidence="2 3">
    <name type="scientific">Homoserinimonas hongtaonis</name>
    <dbReference type="NCBI Taxonomy" id="2079791"/>
    <lineage>
        <taxon>Bacteria</taxon>
        <taxon>Bacillati</taxon>
        <taxon>Actinomycetota</taxon>
        <taxon>Actinomycetes</taxon>
        <taxon>Micrococcales</taxon>
        <taxon>Microbacteriaceae</taxon>
        <taxon>Homoserinimonas</taxon>
    </lineage>
</organism>
<dbReference type="Proteomes" id="UP000244978">
    <property type="component" value="Unassembled WGS sequence"/>
</dbReference>
<comment type="caution">
    <text evidence="2">The sequence shown here is derived from an EMBL/GenBank/DDBJ whole genome shotgun (WGS) entry which is preliminary data.</text>
</comment>
<dbReference type="Pfam" id="PF01494">
    <property type="entry name" value="FAD_binding_3"/>
    <property type="match status" value="1"/>
</dbReference>
<sequence>MIDTDVLIVGGGPVGIAAAIDARLAGLTAVVMEPRSFPIDKACGELLLPGCLPLLERLGVVPEGMPLRGIGYYGTGAYSQGAEHEFARSQAMGIRRPELHHLLVTRMHELGIERDHGRLTGLHQDAHGVTAVNDLGYSIRAKWLLGCDGLRSATARLSGLAGNTRVTGIAGAPRYGMRRHFVIEPWNDLAEVHFGEVAEVAVTPVAPYLVTVTVMGPRGVGFAETVRSVPALAERLTTATPITDPRGAGPFRRRTIARTSGRILLVGDASGHVDALTAAGLRLGFDNARAAVEAVVRAAPAEYEREWRRLRRQFHPMTASLSAVAGSGMRRGLVPVAVRAPGAFAAAMESLAQ</sequence>
<dbReference type="PRINTS" id="PR00420">
    <property type="entry name" value="RNGMNOXGNASE"/>
</dbReference>
<keyword evidence="3" id="KW-1185">Reference proteome</keyword>
<dbReference type="RefSeq" id="WP_108514552.1">
    <property type="nucleotide sequence ID" value="NZ_CP026951.1"/>
</dbReference>
<dbReference type="Gene3D" id="3.50.50.60">
    <property type="entry name" value="FAD/NAD(P)-binding domain"/>
    <property type="match status" value="1"/>
</dbReference>
<protein>
    <submittedName>
        <fullName evidence="2">Monooxygenase</fullName>
    </submittedName>
</protein>
<feature type="domain" description="FAD-binding" evidence="1">
    <location>
        <begin position="3"/>
        <end position="289"/>
    </location>
</feature>
<name>A0A2U1T216_9MICO</name>
<dbReference type="GO" id="GO:0071949">
    <property type="term" value="F:FAD binding"/>
    <property type="evidence" value="ECO:0007669"/>
    <property type="project" value="InterPro"/>
</dbReference>
<proteinExistence type="predicted"/>
<dbReference type="KEGG" id="salc:C2138_00150"/>
<dbReference type="PANTHER" id="PTHR42685:SF19">
    <property type="entry name" value="POSSIBLE OXIDOREDUCTASE"/>
    <property type="match status" value="1"/>
</dbReference>
<keyword evidence="2" id="KW-0503">Monooxygenase</keyword>
<dbReference type="OrthoDB" id="113955at2"/>
<dbReference type="SUPFAM" id="SSF51905">
    <property type="entry name" value="FAD/NAD(P)-binding domain"/>
    <property type="match status" value="1"/>
</dbReference>
<dbReference type="InterPro" id="IPR002938">
    <property type="entry name" value="FAD-bd"/>
</dbReference>
<dbReference type="InterPro" id="IPR050407">
    <property type="entry name" value="Geranylgeranyl_reductase"/>
</dbReference>
<dbReference type="EMBL" id="QEEX01000001">
    <property type="protein sequence ID" value="PWB97907.1"/>
    <property type="molecule type" value="Genomic_DNA"/>
</dbReference>
<dbReference type="GO" id="GO:0004497">
    <property type="term" value="F:monooxygenase activity"/>
    <property type="evidence" value="ECO:0007669"/>
    <property type="project" value="UniProtKB-KW"/>
</dbReference>
<dbReference type="InterPro" id="IPR036188">
    <property type="entry name" value="FAD/NAD-bd_sf"/>
</dbReference>
<dbReference type="AlphaFoldDB" id="A0A2U1T216"/>
<gene>
    <name evidence="2" type="ORF">DF220_08745</name>
</gene>